<name>A0A560ISX2_9PROT</name>
<comment type="caution">
    <text evidence="1">The sequence shown here is derived from an EMBL/GenBank/DDBJ whole genome shotgun (WGS) entry which is preliminary data.</text>
</comment>
<dbReference type="InterPro" id="IPR056510">
    <property type="entry name" value="WapI"/>
</dbReference>
<dbReference type="OrthoDB" id="7362722at2"/>
<protein>
    <submittedName>
        <fullName evidence="1">Uncharacterized protein</fullName>
    </submittedName>
</protein>
<evidence type="ECO:0000313" key="1">
    <source>
        <dbReference type="EMBL" id="TWB62178.1"/>
    </source>
</evidence>
<proteinExistence type="predicted"/>
<dbReference type="Pfam" id="PF24716">
    <property type="entry name" value="WapI"/>
    <property type="match status" value="1"/>
</dbReference>
<reference evidence="1 2" key="1">
    <citation type="submission" date="2019-06" db="EMBL/GenBank/DDBJ databases">
        <title>Genomic Encyclopedia of Type Strains, Phase IV (KMG-V): Genome sequencing to study the core and pangenomes of soil and plant-associated prokaryotes.</title>
        <authorList>
            <person name="Whitman W."/>
        </authorList>
    </citation>
    <scope>NUCLEOTIDE SEQUENCE [LARGE SCALE GENOMIC DNA]</scope>
    <source>
        <strain evidence="1 2">BR 11140</strain>
    </source>
</reference>
<organism evidence="1 2">
    <name type="scientific">Nitrospirillum amazonense</name>
    <dbReference type="NCBI Taxonomy" id="28077"/>
    <lineage>
        <taxon>Bacteria</taxon>
        <taxon>Pseudomonadati</taxon>
        <taxon>Pseudomonadota</taxon>
        <taxon>Alphaproteobacteria</taxon>
        <taxon>Rhodospirillales</taxon>
        <taxon>Azospirillaceae</taxon>
        <taxon>Nitrospirillum</taxon>
    </lineage>
</organism>
<gene>
    <name evidence="1" type="ORF">FBZ92_105113</name>
</gene>
<dbReference type="Proteomes" id="UP000318050">
    <property type="component" value="Unassembled WGS sequence"/>
</dbReference>
<dbReference type="AlphaFoldDB" id="A0A560ISX2"/>
<dbReference type="EMBL" id="VITT01000005">
    <property type="protein sequence ID" value="TWB62178.1"/>
    <property type="molecule type" value="Genomic_DNA"/>
</dbReference>
<accession>A0A560ISX2</accession>
<evidence type="ECO:0000313" key="2">
    <source>
        <dbReference type="Proteomes" id="UP000318050"/>
    </source>
</evidence>
<sequence length="131" mass="14651">MNDRIVITDGRSSVTLHPPEADPDGHGFDMKVDLVGGPFTGNILATTYLPLQAWDQFRRDLRRLHRSLKGEASTDTWFSNFGLVLKGDGRGHIRVTADARDEWADASTLSFSFTIDQTHLPPFIAILDQWA</sequence>